<dbReference type="PANTHER" id="PTHR11552">
    <property type="entry name" value="GLUCOSE-METHANOL-CHOLINE GMC OXIDOREDUCTASE"/>
    <property type="match status" value="1"/>
</dbReference>
<feature type="domain" description="Glucose-methanol-choline oxidoreductase N-terminal" evidence="3">
    <location>
        <begin position="306"/>
        <end position="320"/>
    </location>
</feature>
<dbReference type="PANTHER" id="PTHR11552:SF188">
    <property type="entry name" value="NEITHER INACTIVATION NOR AFTERPOTENTIAL PROTEIN G"/>
    <property type="match status" value="1"/>
</dbReference>
<dbReference type="Gene3D" id="3.50.50.60">
    <property type="entry name" value="FAD/NAD(P)-binding domain"/>
    <property type="match status" value="1"/>
</dbReference>
<keyword evidence="2" id="KW-1133">Transmembrane helix</keyword>
<keyword evidence="2" id="KW-0472">Membrane</keyword>
<proteinExistence type="inferred from homology"/>
<organism evidence="4">
    <name type="scientific">Culicoides sonorensis</name>
    <name type="common">Biting midge</name>
    <dbReference type="NCBI Taxonomy" id="179676"/>
    <lineage>
        <taxon>Eukaryota</taxon>
        <taxon>Metazoa</taxon>
        <taxon>Ecdysozoa</taxon>
        <taxon>Arthropoda</taxon>
        <taxon>Hexapoda</taxon>
        <taxon>Insecta</taxon>
        <taxon>Pterygota</taxon>
        <taxon>Neoptera</taxon>
        <taxon>Endopterygota</taxon>
        <taxon>Diptera</taxon>
        <taxon>Nematocera</taxon>
        <taxon>Chironomoidea</taxon>
        <taxon>Ceratopogonidae</taxon>
        <taxon>Ceratopogoninae</taxon>
        <taxon>Culicoides</taxon>
        <taxon>Monoculicoides</taxon>
    </lineage>
</organism>
<dbReference type="SUPFAM" id="SSF51905">
    <property type="entry name" value="FAD/NAD(P)-binding domain"/>
    <property type="match status" value="1"/>
</dbReference>
<dbReference type="InterPro" id="IPR036188">
    <property type="entry name" value="FAD/NAD-bd_sf"/>
</dbReference>
<feature type="transmembrane region" description="Helical" evidence="2">
    <location>
        <begin position="6"/>
        <end position="29"/>
    </location>
</feature>
<protein>
    <submittedName>
        <fullName evidence="4">CSON001339 protein</fullName>
    </submittedName>
</protein>
<evidence type="ECO:0000259" key="3">
    <source>
        <dbReference type="PROSITE" id="PS00624"/>
    </source>
</evidence>
<dbReference type="AlphaFoldDB" id="A0A336LIB5"/>
<reference evidence="4" key="1">
    <citation type="submission" date="2018-07" db="EMBL/GenBank/DDBJ databases">
        <authorList>
            <person name="Quirk P.G."/>
            <person name="Krulwich T.A."/>
        </authorList>
    </citation>
    <scope>NUCLEOTIDE SEQUENCE</scope>
</reference>
<dbReference type="VEuPathDB" id="VectorBase:CSON001339"/>
<dbReference type="InterPro" id="IPR007867">
    <property type="entry name" value="GMC_OxRtase_C"/>
</dbReference>
<evidence type="ECO:0000313" key="4">
    <source>
        <dbReference type="EMBL" id="SSX17576.1"/>
    </source>
</evidence>
<dbReference type="PROSITE" id="PS00624">
    <property type="entry name" value="GMC_OXRED_2"/>
    <property type="match status" value="1"/>
</dbReference>
<dbReference type="SUPFAM" id="SSF54373">
    <property type="entry name" value="FAD-linked reductases, C-terminal domain"/>
    <property type="match status" value="1"/>
</dbReference>
<dbReference type="Gene3D" id="3.30.560.10">
    <property type="entry name" value="Glucose Oxidase, domain 3"/>
    <property type="match status" value="1"/>
</dbReference>
<evidence type="ECO:0000256" key="2">
    <source>
        <dbReference type="SAM" id="Phobius"/>
    </source>
</evidence>
<dbReference type="InterPro" id="IPR000172">
    <property type="entry name" value="GMC_OxRdtase_N"/>
</dbReference>
<dbReference type="InterPro" id="IPR012132">
    <property type="entry name" value="GMC_OxRdtase"/>
</dbReference>
<accession>A0A336LIB5</accession>
<keyword evidence="2" id="KW-0812">Transmembrane</keyword>
<sequence>MRFLNIVIFLFTLCITLTFLFLILLWIYIDYENIPNLVRNPKKEYDYIIIGSGTAGSTLAWALSKQSNCSILLIEAGTKFNLLSKIPIASISLQGNERTDWKFKTVPQQWSSKGFINQQQKWPRGKGIGGSAQINYMLHFGGVRKDFDELELYGGQNWSFQKLKKFLSMPLDYEPDQMCYKIEGQNFCSETPNEFFKISFREIPITKIDPIKSKLTEAFLESANDLSQSVRFKASEYYTKNGYRHSTYHTYLKPSFYHTNLQILTETIAMKIIFDNGNNATGVLVSRDYENPFEIKANKEILLCTGAVQTPQLLKVSGIGPKNELESHNIKVIAINYFVGKNLYDHFNMPLFVTVNSSLTVNLKKLLSLDSILEYIQNGTGVYSNMAIYGQGSALNRNYGMLLFAMGSADEKVLRDVSNLNSETFKKFFPFHYNHSEEGFVALSTCHKPKSRGQISISGNSIYDEPLIDPRYLESHEDVKCMLDAVKLSFEVVQSRALQKLGAKIHWPLINECITTENLKHDMLPSDEYLECVLRYGALTAHHPGGSCSFGLNESAVDETLRVRGVNRLRVVDASVIPVPVSGTPNYIISVIAKRAADLILNET</sequence>
<dbReference type="OMA" id="DMFEIPR"/>
<comment type="similarity">
    <text evidence="1">Belongs to the GMC oxidoreductase family.</text>
</comment>
<evidence type="ECO:0000256" key="1">
    <source>
        <dbReference type="ARBA" id="ARBA00010790"/>
    </source>
</evidence>
<dbReference type="Pfam" id="PF05199">
    <property type="entry name" value="GMC_oxred_C"/>
    <property type="match status" value="1"/>
</dbReference>
<dbReference type="GO" id="GO:0050660">
    <property type="term" value="F:flavin adenine dinucleotide binding"/>
    <property type="evidence" value="ECO:0007669"/>
    <property type="project" value="InterPro"/>
</dbReference>
<dbReference type="EMBL" id="UFQT01000011">
    <property type="protein sequence ID" value="SSX17576.1"/>
    <property type="molecule type" value="Genomic_DNA"/>
</dbReference>
<dbReference type="GO" id="GO:0016614">
    <property type="term" value="F:oxidoreductase activity, acting on CH-OH group of donors"/>
    <property type="evidence" value="ECO:0007669"/>
    <property type="project" value="InterPro"/>
</dbReference>
<gene>
    <name evidence="4" type="primary">CSON001339</name>
</gene>
<name>A0A336LIB5_CULSO</name>
<dbReference type="Pfam" id="PF00732">
    <property type="entry name" value="GMC_oxred_N"/>
    <property type="match status" value="1"/>
</dbReference>
<dbReference type="PIRSF" id="PIRSF000137">
    <property type="entry name" value="Alcohol_oxidase"/>
    <property type="match status" value="1"/>
</dbReference>